<comment type="caution">
    <text evidence="3">The sequence shown here is derived from an EMBL/GenBank/DDBJ whole genome shotgun (WGS) entry which is preliminary data.</text>
</comment>
<dbReference type="Gene3D" id="1.10.340.70">
    <property type="match status" value="1"/>
</dbReference>
<feature type="domain" description="RNase H type-1" evidence="1">
    <location>
        <begin position="32"/>
        <end position="97"/>
    </location>
</feature>
<dbReference type="CDD" id="cd09279">
    <property type="entry name" value="RNase_HI_like"/>
    <property type="match status" value="1"/>
</dbReference>
<dbReference type="GO" id="GO:0004523">
    <property type="term" value="F:RNA-DNA hybrid ribonuclease activity"/>
    <property type="evidence" value="ECO:0007669"/>
    <property type="project" value="InterPro"/>
</dbReference>
<dbReference type="Pfam" id="PF17921">
    <property type="entry name" value="Integrase_H2C2"/>
    <property type="match status" value="1"/>
</dbReference>
<accession>A0A6L2LC24</accession>
<name>A0A6L2LC24_TANCI</name>
<sequence length="430" mass="48953">MPDENSQAAPAAETQQEPLTLFTDGSSCVHGSGVGLILTNPEEIEFTYVLRFQFAASNNEAEYEALIAGLRIATQIGVKNVHVSVDSKLVANQVLGTYVAKEDNIVKPGQSQKLGQRIHQLLNKPSTVKQKQKSRCHEQNYINQLRALVQTEYLREGTLPSDRKEVRKLHIKARQYELIEGILYRRSFLTPWLRCVGPLQVEYVIREIHEGSCRMHAGPRSVVAKAIRLRYYWPTMHRDAHDMIRKCNDCQIHRPITRSPQQTLTLITAPWPFYKWGIDIAGPFPEGLGGRVKKFVWDNIVCRFGLPGIKGRLGERNKNWVEELPYVLWAHRTMIKSSHGDTPFSLTYGTEAVIPTEIRMPTYRTTAVDVVSNDEELRLNMDLQEERRECAAICEAKAKSKMTKYYNARFAALLSGQVILFTAVMTPVMQ</sequence>
<feature type="domain" description="Integrase zinc-binding" evidence="2">
    <location>
        <begin position="201"/>
        <end position="255"/>
    </location>
</feature>
<dbReference type="Gene3D" id="3.30.420.10">
    <property type="entry name" value="Ribonuclease H-like superfamily/Ribonuclease H"/>
    <property type="match status" value="2"/>
</dbReference>
<evidence type="ECO:0000259" key="2">
    <source>
        <dbReference type="Pfam" id="PF17921"/>
    </source>
</evidence>
<dbReference type="Pfam" id="PF13456">
    <property type="entry name" value="RVT_3"/>
    <property type="match status" value="1"/>
</dbReference>
<evidence type="ECO:0000259" key="1">
    <source>
        <dbReference type="Pfam" id="PF13456"/>
    </source>
</evidence>
<proteinExistence type="predicted"/>
<dbReference type="SUPFAM" id="SSF53098">
    <property type="entry name" value="Ribonuclease H-like"/>
    <property type="match status" value="2"/>
</dbReference>
<dbReference type="EMBL" id="BKCJ010003961">
    <property type="protein sequence ID" value="GEU58202.1"/>
    <property type="molecule type" value="Genomic_DNA"/>
</dbReference>
<organism evidence="3">
    <name type="scientific">Tanacetum cinerariifolium</name>
    <name type="common">Dalmatian daisy</name>
    <name type="synonym">Chrysanthemum cinerariifolium</name>
    <dbReference type="NCBI Taxonomy" id="118510"/>
    <lineage>
        <taxon>Eukaryota</taxon>
        <taxon>Viridiplantae</taxon>
        <taxon>Streptophyta</taxon>
        <taxon>Embryophyta</taxon>
        <taxon>Tracheophyta</taxon>
        <taxon>Spermatophyta</taxon>
        <taxon>Magnoliopsida</taxon>
        <taxon>eudicotyledons</taxon>
        <taxon>Gunneridae</taxon>
        <taxon>Pentapetalae</taxon>
        <taxon>asterids</taxon>
        <taxon>campanulids</taxon>
        <taxon>Asterales</taxon>
        <taxon>Asteraceae</taxon>
        <taxon>Asteroideae</taxon>
        <taxon>Anthemideae</taxon>
        <taxon>Anthemidinae</taxon>
        <taxon>Tanacetum</taxon>
    </lineage>
</organism>
<dbReference type="InterPro" id="IPR002156">
    <property type="entry name" value="RNaseH_domain"/>
</dbReference>
<dbReference type="GO" id="GO:0003676">
    <property type="term" value="F:nucleic acid binding"/>
    <property type="evidence" value="ECO:0007669"/>
    <property type="project" value="InterPro"/>
</dbReference>
<dbReference type="InterPro" id="IPR041588">
    <property type="entry name" value="Integrase_H2C2"/>
</dbReference>
<dbReference type="PANTHER" id="PTHR48475">
    <property type="entry name" value="RIBONUCLEASE H"/>
    <property type="match status" value="1"/>
</dbReference>
<evidence type="ECO:0000313" key="3">
    <source>
        <dbReference type="EMBL" id="GEU58202.1"/>
    </source>
</evidence>
<reference evidence="3" key="1">
    <citation type="journal article" date="2019" name="Sci. Rep.">
        <title>Draft genome of Tanacetum cinerariifolium, the natural source of mosquito coil.</title>
        <authorList>
            <person name="Yamashiro T."/>
            <person name="Shiraishi A."/>
            <person name="Satake H."/>
            <person name="Nakayama K."/>
        </authorList>
    </citation>
    <scope>NUCLEOTIDE SEQUENCE</scope>
</reference>
<dbReference type="AlphaFoldDB" id="A0A6L2LC24"/>
<gene>
    <name evidence="3" type="ORF">Tci_030180</name>
</gene>
<dbReference type="InterPro" id="IPR036397">
    <property type="entry name" value="RNaseH_sf"/>
</dbReference>
<protein>
    <submittedName>
        <fullName evidence="3">Uncharacterized protein</fullName>
    </submittedName>
</protein>
<dbReference type="InterPro" id="IPR012337">
    <property type="entry name" value="RNaseH-like_sf"/>
</dbReference>
<dbReference type="PANTHER" id="PTHR48475:SF2">
    <property type="entry name" value="RIBONUCLEASE H"/>
    <property type="match status" value="1"/>
</dbReference>